<dbReference type="PANTHER" id="PTHR46704">
    <property type="entry name" value="CXC DOMAIN-CONTAINING PROTEIN-RELATED"/>
    <property type="match status" value="1"/>
</dbReference>
<sequence>MEEYLGDSASTAYGRTHMKARLQEHFGDQIIITEINGNPNVVTFRSTVANILHDFHAQLKNVDLETEKLNIIRTASRLIKSDIKLIKTSNDIYPLIETEAETNANFLPQTLKLLLEGILASKDDVKVASIGQAIIQAARPRVILVPLQFGLAVQLHHHFASRFLIDTLHRLGFCSSYQEAQLFNQNAALDQGNDIPDYNGKFLQYVADNVDHNIRTLDGNDTFHGMGMIATVTPGTKPTTCVPRRKVSPQNISAAGKVEIHPPSEPRLAQAEIKYNDVVVARALDPTANLDVLWKTSLLFDTMRPAWAGMMQVIHQGNHKGKSSITFLPMIDMNPSDVTCVSSTLKFVSEHAQRHNIANPIVTFDQPLWWKAFNIIQTEPADSDLRKVILRLGAFHTEMSFLGTIGHLMAGSGLRELLELIYASNAVDHILTGKAIARAVRAHLILLEKTILNTDANNSQSQNKILQEAHALFKGLMEKKMSVEDVSATGVLDVIQQRANTQRDHIRDTSRTGALWLQYMEMVNILRTFIKAERTANWELHLQAVSEMLRYLAASGHNLYVKCARLYLQSMSNLRDDHPAVYRDFVSGLYVVRRSDRLWAGLSTDLVIEQVLMRSLKTSGGLTRGRGFTEQQRLIWLLSMPACAETNRAMQELTGVKSNSGEQNKDMSKTRQKRDAKDTLVILTTFEDRDPFSADPNLRNIMTGVNADNAVNVDCARAIGEKILSSMTGKSATDYTFKRSSQAVTLAAKSSVRIESDTVQVDPQLLFQRLIVACNRSDDLQGLFRYELCSYPAALFDSSMTLRQPQKPVLADAIWAKLSSNATSGPEGDVQHVLDGGALLHRIPWPRGSATYQDICGSYCSYVTKKYGNAIVVFDGYDDMSTKNMTHQRRAAGKAGATVTFTENMKVTLKKDNFLANPKNKQRFINMLSRFLQEENCPTYHAEGDADVLIVKTAVESARERNTVLVGDDTDLLVMLCFYTRSDSFDLYFKPERKANSKRRVWNMKKVKEQLDDDVCHDLLFLHAILGCDTTSRVPGIGKAAALKKYANSLHFREQAKVFNSPSTVDDIVVAGENALVSLYGGKPGEKLDGMRYQRYCEKLATNSSQIQPHNLPPTSAAARHHSLRVYLQVKQWKGENEGMSLEDYGWKVTEGQVLPRMTDLPAAPESLLQMIRCNCSSDCASARCTCRKHGLECSPACGQCRGTACTNSPIQFDEDDSQDE</sequence>
<name>A0ABN8Q6C0_9CNID</name>
<accession>A0ABN8Q6C0</accession>
<keyword evidence="2" id="KW-1185">Reference proteome</keyword>
<dbReference type="Proteomes" id="UP001159405">
    <property type="component" value="Unassembled WGS sequence"/>
</dbReference>
<dbReference type="Gene3D" id="3.40.50.1010">
    <property type="entry name" value="5'-nuclease"/>
    <property type="match status" value="1"/>
</dbReference>
<gene>
    <name evidence="1" type="ORF">PLOB_00003041</name>
</gene>
<protein>
    <recommendedName>
        <fullName evidence="3">Tesmin/TSO1-like CXC domain-containing protein</fullName>
    </recommendedName>
</protein>
<evidence type="ECO:0000313" key="1">
    <source>
        <dbReference type="EMBL" id="CAH3158183.1"/>
    </source>
</evidence>
<evidence type="ECO:0000313" key="2">
    <source>
        <dbReference type="Proteomes" id="UP001159405"/>
    </source>
</evidence>
<dbReference type="EMBL" id="CALNXK010000110">
    <property type="protein sequence ID" value="CAH3158183.1"/>
    <property type="molecule type" value="Genomic_DNA"/>
</dbReference>
<dbReference type="PANTHER" id="PTHR46704:SF1">
    <property type="entry name" value="TELOMERE LENGTH REGULATION PROTEIN TEL2 HOMOLOG"/>
    <property type="match status" value="1"/>
</dbReference>
<organism evidence="1 2">
    <name type="scientific">Porites lobata</name>
    <dbReference type="NCBI Taxonomy" id="104759"/>
    <lineage>
        <taxon>Eukaryota</taxon>
        <taxon>Metazoa</taxon>
        <taxon>Cnidaria</taxon>
        <taxon>Anthozoa</taxon>
        <taxon>Hexacorallia</taxon>
        <taxon>Scleractinia</taxon>
        <taxon>Fungiina</taxon>
        <taxon>Poritidae</taxon>
        <taxon>Porites</taxon>
    </lineage>
</organism>
<comment type="caution">
    <text evidence="1">The sequence shown here is derived from an EMBL/GenBank/DDBJ whole genome shotgun (WGS) entry which is preliminary data.</text>
</comment>
<reference evidence="1 2" key="1">
    <citation type="submission" date="2022-05" db="EMBL/GenBank/DDBJ databases">
        <authorList>
            <consortium name="Genoscope - CEA"/>
            <person name="William W."/>
        </authorList>
    </citation>
    <scope>NUCLEOTIDE SEQUENCE [LARGE SCALE GENOMIC DNA]</scope>
</reference>
<evidence type="ECO:0008006" key="3">
    <source>
        <dbReference type="Google" id="ProtNLM"/>
    </source>
</evidence>
<proteinExistence type="predicted"/>